<evidence type="ECO:0000313" key="3">
    <source>
        <dbReference type="Proteomes" id="UP000006727"/>
    </source>
</evidence>
<gene>
    <name evidence="1" type="ORF">PHYPA_029585</name>
</gene>
<dbReference type="Gramene" id="Pp3c25_4829V3.1">
    <property type="protein sequence ID" value="Pp3c25_4829V3.1"/>
    <property type="gene ID" value="Pp3c25_4829"/>
</dbReference>
<reference evidence="1 3" key="1">
    <citation type="journal article" date="2008" name="Science">
        <title>The Physcomitrella genome reveals evolutionary insights into the conquest of land by plants.</title>
        <authorList>
            <person name="Rensing S."/>
            <person name="Lang D."/>
            <person name="Zimmer A."/>
            <person name="Terry A."/>
            <person name="Salamov A."/>
            <person name="Shapiro H."/>
            <person name="Nishiyama T."/>
            <person name="Perroud P.-F."/>
            <person name="Lindquist E."/>
            <person name="Kamisugi Y."/>
            <person name="Tanahashi T."/>
            <person name="Sakakibara K."/>
            <person name="Fujita T."/>
            <person name="Oishi K."/>
            <person name="Shin-I T."/>
            <person name="Kuroki Y."/>
            <person name="Toyoda A."/>
            <person name="Suzuki Y."/>
            <person name="Hashimoto A."/>
            <person name="Yamaguchi K."/>
            <person name="Sugano A."/>
            <person name="Kohara Y."/>
            <person name="Fujiyama A."/>
            <person name="Anterola A."/>
            <person name="Aoki S."/>
            <person name="Ashton N."/>
            <person name="Barbazuk W.B."/>
            <person name="Barker E."/>
            <person name="Bennetzen J."/>
            <person name="Bezanilla M."/>
            <person name="Blankenship R."/>
            <person name="Cho S.H."/>
            <person name="Dutcher S."/>
            <person name="Estelle M."/>
            <person name="Fawcett J.A."/>
            <person name="Gundlach H."/>
            <person name="Hanada K."/>
            <person name="Heyl A."/>
            <person name="Hicks K.A."/>
            <person name="Hugh J."/>
            <person name="Lohr M."/>
            <person name="Mayer K."/>
            <person name="Melkozernov A."/>
            <person name="Murata T."/>
            <person name="Nelson D."/>
            <person name="Pils B."/>
            <person name="Prigge M."/>
            <person name="Reiss B."/>
            <person name="Renner T."/>
            <person name="Rombauts S."/>
            <person name="Rushton P."/>
            <person name="Sanderfoot A."/>
            <person name="Schween G."/>
            <person name="Shiu S.-H."/>
            <person name="Stueber K."/>
            <person name="Theodoulou F.L."/>
            <person name="Tu H."/>
            <person name="Van de Peer Y."/>
            <person name="Verrier P.J."/>
            <person name="Waters E."/>
            <person name="Wood A."/>
            <person name="Yang L."/>
            <person name="Cove D."/>
            <person name="Cuming A."/>
            <person name="Hasebe M."/>
            <person name="Lucas S."/>
            <person name="Mishler D.B."/>
            <person name="Reski R."/>
            <person name="Grigoriev I."/>
            <person name="Quatrano R.S."/>
            <person name="Boore J.L."/>
        </authorList>
    </citation>
    <scope>NUCLEOTIDE SEQUENCE [LARGE SCALE GENOMIC DNA]</scope>
    <source>
        <strain evidence="2 3">cv. Gransden 2004</strain>
    </source>
</reference>
<evidence type="ECO:0000313" key="2">
    <source>
        <dbReference type="EnsemblPlants" id="Pp3c25_4829V3.1"/>
    </source>
</evidence>
<name>A0A2K1IDT7_PHYPA</name>
<protein>
    <submittedName>
        <fullName evidence="1 2">Uncharacterized protein</fullName>
    </submittedName>
</protein>
<evidence type="ECO:0000313" key="1">
    <source>
        <dbReference type="EMBL" id="PNR27433.1"/>
    </source>
</evidence>
<proteinExistence type="predicted"/>
<keyword evidence="3" id="KW-1185">Reference proteome</keyword>
<organism evidence="1">
    <name type="scientific">Physcomitrium patens</name>
    <name type="common">Spreading-leaved earth moss</name>
    <name type="synonym">Physcomitrella patens</name>
    <dbReference type="NCBI Taxonomy" id="3218"/>
    <lineage>
        <taxon>Eukaryota</taxon>
        <taxon>Viridiplantae</taxon>
        <taxon>Streptophyta</taxon>
        <taxon>Embryophyta</taxon>
        <taxon>Bryophyta</taxon>
        <taxon>Bryophytina</taxon>
        <taxon>Bryopsida</taxon>
        <taxon>Funariidae</taxon>
        <taxon>Funariales</taxon>
        <taxon>Funariaceae</taxon>
        <taxon>Physcomitrium</taxon>
    </lineage>
</organism>
<reference evidence="1 3" key="2">
    <citation type="journal article" date="2018" name="Plant J.">
        <title>The Physcomitrella patens chromosome-scale assembly reveals moss genome structure and evolution.</title>
        <authorList>
            <person name="Lang D."/>
            <person name="Ullrich K.K."/>
            <person name="Murat F."/>
            <person name="Fuchs J."/>
            <person name="Jenkins J."/>
            <person name="Haas F.B."/>
            <person name="Piednoel M."/>
            <person name="Gundlach H."/>
            <person name="Van Bel M."/>
            <person name="Meyberg R."/>
            <person name="Vives C."/>
            <person name="Morata J."/>
            <person name="Symeonidi A."/>
            <person name="Hiss M."/>
            <person name="Muchero W."/>
            <person name="Kamisugi Y."/>
            <person name="Saleh O."/>
            <person name="Blanc G."/>
            <person name="Decker E.L."/>
            <person name="van Gessel N."/>
            <person name="Grimwood J."/>
            <person name="Hayes R.D."/>
            <person name="Graham S.W."/>
            <person name="Gunter L.E."/>
            <person name="McDaniel S.F."/>
            <person name="Hoernstein S.N.W."/>
            <person name="Larsson A."/>
            <person name="Li F.W."/>
            <person name="Perroud P.F."/>
            <person name="Phillips J."/>
            <person name="Ranjan P."/>
            <person name="Rokshar D.S."/>
            <person name="Rothfels C.J."/>
            <person name="Schneider L."/>
            <person name="Shu S."/>
            <person name="Stevenson D.W."/>
            <person name="Thummler F."/>
            <person name="Tillich M."/>
            <person name="Villarreal Aguilar J.C."/>
            <person name="Widiez T."/>
            <person name="Wong G.K."/>
            <person name="Wymore A."/>
            <person name="Zhang Y."/>
            <person name="Zimmer A.D."/>
            <person name="Quatrano R.S."/>
            <person name="Mayer K.F.X."/>
            <person name="Goodstein D."/>
            <person name="Casacuberta J.M."/>
            <person name="Vandepoele K."/>
            <person name="Reski R."/>
            <person name="Cuming A.C."/>
            <person name="Tuskan G.A."/>
            <person name="Maumus F."/>
            <person name="Salse J."/>
            <person name="Schmutz J."/>
            <person name="Rensing S.A."/>
        </authorList>
    </citation>
    <scope>NUCLEOTIDE SEQUENCE [LARGE SCALE GENOMIC DNA]</scope>
    <source>
        <strain evidence="2 3">cv. Gransden 2004</strain>
    </source>
</reference>
<dbReference type="AlphaFoldDB" id="A0A2K1IDT7"/>
<accession>A0A2K1IDT7</accession>
<sequence>MEYSSWILESHMSMSSFKLQFGDGLVDGRHGLVQAFIVEFVYSRRRFHDSLIFENFTNLQTLFHETGNELCTSASLNSYRHVTKTWTRFYDNVGKTFYINFVHFVMIRRD</sequence>
<dbReference type="InParanoid" id="A0A2K1IDT7"/>
<dbReference type="EMBL" id="ABEU02000025">
    <property type="protein sequence ID" value="PNR27433.1"/>
    <property type="molecule type" value="Genomic_DNA"/>
</dbReference>
<dbReference type="Proteomes" id="UP000006727">
    <property type="component" value="Chromosome 25"/>
</dbReference>
<dbReference type="EnsemblPlants" id="Pp3c25_4829V3.1">
    <property type="protein sequence ID" value="Pp3c25_4829V3.1"/>
    <property type="gene ID" value="Pp3c25_4829"/>
</dbReference>
<reference evidence="2" key="3">
    <citation type="submission" date="2020-12" db="UniProtKB">
        <authorList>
            <consortium name="EnsemblPlants"/>
        </authorList>
    </citation>
    <scope>IDENTIFICATION</scope>
</reference>